<dbReference type="InterPro" id="IPR038810">
    <property type="entry name" value="CNTLN"/>
</dbReference>
<evidence type="ECO:0000256" key="1">
    <source>
        <dbReference type="SAM" id="MobiDB-lite"/>
    </source>
</evidence>
<feature type="region of interest" description="Disordered" evidence="1">
    <location>
        <begin position="99"/>
        <end position="118"/>
    </location>
</feature>
<organism evidence="2 3">
    <name type="scientific">Mya arenaria</name>
    <name type="common">Soft-shell clam</name>
    <dbReference type="NCBI Taxonomy" id="6604"/>
    <lineage>
        <taxon>Eukaryota</taxon>
        <taxon>Metazoa</taxon>
        <taxon>Spiralia</taxon>
        <taxon>Lophotrochozoa</taxon>
        <taxon>Mollusca</taxon>
        <taxon>Bivalvia</taxon>
        <taxon>Autobranchia</taxon>
        <taxon>Heteroconchia</taxon>
        <taxon>Euheterodonta</taxon>
        <taxon>Imparidentia</taxon>
        <taxon>Neoheterodontei</taxon>
        <taxon>Myida</taxon>
        <taxon>Myoidea</taxon>
        <taxon>Myidae</taxon>
        <taxon>Mya</taxon>
    </lineage>
</organism>
<evidence type="ECO:0000313" key="2">
    <source>
        <dbReference type="EMBL" id="WAR01006.1"/>
    </source>
</evidence>
<name>A0ABY7DXG7_MYAAR</name>
<feature type="compositionally biased region" description="Basic and acidic residues" evidence="1">
    <location>
        <begin position="12"/>
        <end position="21"/>
    </location>
</feature>
<keyword evidence="3" id="KW-1185">Reference proteome</keyword>
<proteinExistence type="predicted"/>
<dbReference type="PANTHER" id="PTHR18957">
    <property type="entry name" value="CENTLEIN"/>
    <property type="match status" value="1"/>
</dbReference>
<gene>
    <name evidence="2" type="ORF">MAR_025378</name>
</gene>
<sequence>MEEMATRQMKSLARESEDALETAKDKLREIHQVLQAYQRFVRNLAAEILRRTQQARAAVKEQDQRRAACERENISLKRAQNLAKDILNLSQSDLDEIMSADGDHTNMESESEVERRRDRKWAKKVDRTQNGKDDFALALMDLFLQKIEERHELMGTARPAGESPMT</sequence>
<protein>
    <submittedName>
        <fullName evidence="2">CNTLN-like protein</fullName>
    </submittedName>
</protein>
<feature type="region of interest" description="Disordered" evidence="1">
    <location>
        <begin position="1"/>
        <end position="21"/>
    </location>
</feature>
<feature type="compositionally biased region" description="Basic and acidic residues" evidence="1">
    <location>
        <begin position="101"/>
        <end position="116"/>
    </location>
</feature>
<dbReference type="PANTHER" id="PTHR18957:SF0">
    <property type="entry name" value="CENTLEIN"/>
    <property type="match status" value="1"/>
</dbReference>
<evidence type="ECO:0000313" key="3">
    <source>
        <dbReference type="Proteomes" id="UP001164746"/>
    </source>
</evidence>
<dbReference type="EMBL" id="CP111014">
    <property type="protein sequence ID" value="WAR01006.1"/>
    <property type="molecule type" value="Genomic_DNA"/>
</dbReference>
<accession>A0ABY7DXG7</accession>
<dbReference type="Proteomes" id="UP001164746">
    <property type="component" value="Chromosome 3"/>
</dbReference>
<reference evidence="2" key="1">
    <citation type="submission" date="2022-11" db="EMBL/GenBank/DDBJ databases">
        <title>Centuries of genome instability and evolution in soft-shell clam transmissible cancer (bioRxiv).</title>
        <authorList>
            <person name="Hart S.F.M."/>
            <person name="Yonemitsu M.A."/>
            <person name="Giersch R.M."/>
            <person name="Beal B.F."/>
            <person name="Arriagada G."/>
            <person name="Davis B.W."/>
            <person name="Ostrander E.A."/>
            <person name="Goff S.P."/>
            <person name="Metzger M.J."/>
        </authorList>
    </citation>
    <scope>NUCLEOTIDE SEQUENCE</scope>
    <source>
        <strain evidence="2">MELC-2E11</strain>
        <tissue evidence="2">Siphon/mantle</tissue>
    </source>
</reference>